<evidence type="ECO:0000313" key="7">
    <source>
        <dbReference type="Proteomes" id="UP000095149"/>
    </source>
</evidence>
<dbReference type="Pfam" id="PF04082">
    <property type="entry name" value="Fungal_trans"/>
    <property type="match status" value="1"/>
</dbReference>
<feature type="domain" description="Zn(2)-C6 fungal-type" evidence="5">
    <location>
        <begin position="57"/>
        <end position="92"/>
    </location>
</feature>
<evidence type="ECO:0000313" key="6">
    <source>
        <dbReference type="EMBL" id="ODO02950.1"/>
    </source>
</evidence>
<evidence type="ECO:0000256" key="1">
    <source>
        <dbReference type="ARBA" id="ARBA00022723"/>
    </source>
</evidence>
<dbReference type="SMART" id="SM00906">
    <property type="entry name" value="Fungal_trans"/>
    <property type="match status" value="1"/>
</dbReference>
<dbReference type="CDD" id="cd00067">
    <property type="entry name" value="GAL4"/>
    <property type="match status" value="1"/>
</dbReference>
<dbReference type="GO" id="GO:0003677">
    <property type="term" value="F:DNA binding"/>
    <property type="evidence" value="ECO:0007669"/>
    <property type="project" value="InterPro"/>
</dbReference>
<dbReference type="OrthoDB" id="4456959at2759"/>
<reference evidence="6 7" key="1">
    <citation type="submission" date="2016-06" db="EMBL/GenBank/DDBJ databases">
        <title>Evolution of pathogenesis and genome organization in the Tremellales.</title>
        <authorList>
            <person name="Cuomo C."/>
            <person name="Litvintseva A."/>
            <person name="Heitman J."/>
            <person name="Chen Y."/>
            <person name="Sun S."/>
            <person name="Springer D."/>
            <person name="Dromer F."/>
            <person name="Young S."/>
            <person name="Zeng Q."/>
            <person name="Chapman S."/>
            <person name="Gujja S."/>
            <person name="Saif S."/>
            <person name="Birren B."/>
        </authorList>
    </citation>
    <scope>NUCLEOTIDE SEQUENCE [LARGE SCALE GENOMIC DNA]</scope>
    <source>
        <strain evidence="6 7">CBS 6273</strain>
    </source>
</reference>
<evidence type="ECO:0000259" key="5">
    <source>
        <dbReference type="PROSITE" id="PS50048"/>
    </source>
</evidence>
<dbReference type="CDD" id="cd12148">
    <property type="entry name" value="fungal_TF_MHR"/>
    <property type="match status" value="1"/>
</dbReference>
<dbReference type="AlphaFoldDB" id="A0A1E3JQ02"/>
<dbReference type="PROSITE" id="PS00463">
    <property type="entry name" value="ZN2_CY6_FUNGAL_1"/>
    <property type="match status" value="1"/>
</dbReference>
<gene>
    <name evidence="6" type="ORF">I350_05792</name>
</gene>
<accession>A0A1E3JQ02</accession>
<dbReference type="SUPFAM" id="SSF57701">
    <property type="entry name" value="Zn2/Cys6 DNA-binding domain"/>
    <property type="match status" value="1"/>
</dbReference>
<dbReference type="InterPro" id="IPR001138">
    <property type="entry name" value="Zn2Cys6_DnaBD"/>
</dbReference>
<dbReference type="InterPro" id="IPR036864">
    <property type="entry name" value="Zn2-C6_fun-type_DNA-bd_sf"/>
</dbReference>
<feature type="compositionally biased region" description="Pro residues" evidence="3">
    <location>
        <begin position="167"/>
        <end position="177"/>
    </location>
</feature>
<feature type="region of interest" description="Disordered" evidence="3">
    <location>
        <begin position="720"/>
        <end position="744"/>
    </location>
</feature>
<name>A0A1E3JQ02_9TREE</name>
<feature type="chain" id="PRO_5012588265" description="Zn(2)-C6 fungal-type domain-containing protein" evidence="4">
    <location>
        <begin position="16"/>
        <end position="811"/>
    </location>
</feature>
<feature type="region of interest" description="Disordered" evidence="3">
    <location>
        <begin position="160"/>
        <end position="184"/>
    </location>
</feature>
<evidence type="ECO:0000256" key="2">
    <source>
        <dbReference type="ARBA" id="ARBA00023242"/>
    </source>
</evidence>
<proteinExistence type="predicted"/>
<dbReference type="SMART" id="SM00066">
    <property type="entry name" value="GAL4"/>
    <property type="match status" value="1"/>
</dbReference>
<sequence>MTNFLLLTIFPNTQSLQTPSAPDIGIMGYTSEGSGESSDKQVKRRVPKKSPSLVRRACDACRRKKVRCEGPMNSLANAKCAQCDRFGYECSYLEEASRRKNPTKSYARMLEQRCSRLEMMLREVYPDVNLDDYVGPPLDFEDFDLDSYLEELRARSIPDYPSLKPLHPVPSPLPASPSSPKSSNTLIDSVSFIRESGRGKSLDEIEHPSDDSVVVVNSLRRLQYQHVRWRHHGRASGAHLVCHYQDLKQDAGESGNIFEKLSKDKREDFWQVPEWEQFVSDVGQNPLDYSIWPEMGLDQQLINAYFDHVNINVPLLNRHIFQKEYDSGLWRSQQRFGRVCLLIFACGARFYNATGTFWPRGLSATQGQNRDYDEQWLPYSAGWKYLRMALHMGHNPLYMPDLHELQSQVLICYFLQSSTTPQMSAHLAGSALRSSQEIGIHLTTVLERLEPTERELYKRAFWCLYHFDRFNCAIVGRSVAMTDNDLDAPFPEDVDDEYWSVDGRASFKQPEGKVSKVAMFIQLLKLDQILGKVLQLLYSARQEGSRQATRRASAIELDLALEEWADNVPEALRWDPNCSNFTIFQQTSCIWGYHGFVKMLIHRNFIPPKRKVATIDQLSSLASCVTAALSICSISKAVLQRGRQENCQPGHCLDVSFKLPSWLAGTILLVSIYTVEQTAVERQAAEDGIRACLAASRELEIIWKQAGKVSDFMAQFLKETETPNPRRLEDGSGGDPKSPKESMRFTPSAGFFSVEQGSTSHERAQRGLFESWKRLNTFESQLFNMNRLSGDAESEEALDGDWWGRVVNDQM</sequence>
<keyword evidence="4" id="KW-0732">Signal</keyword>
<dbReference type="Proteomes" id="UP000095149">
    <property type="component" value="Unassembled WGS sequence"/>
</dbReference>
<dbReference type="PANTHER" id="PTHR46910:SF38">
    <property type="entry name" value="ZN(2)-C6 FUNGAL-TYPE DOMAIN-CONTAINING PROTEIN"/>
    <property type="match status" value="1"/>
</dbReference>
<dbReference type="InterPro" id="IPR007219">
    <property type="entry name" value="XnlR_reg_dom"/>
</dbReference>
<dbReference type="PANTHER" id="PTHR46910">
    <property type="entry name" value="TRANSCRIPTION FACTOR PDR1"/>
    <property type="match status" value="1"/>
</dbReference>
<evidence type="ECO:0000256" key="4">
    <source>
        <dbReference type="SAM" id="SignalP"/>
    </source>
</evidence>
<dbReference type="EMBL" id="MEKH01000009">
    <property type="protein sequence ID" value="ODO02950.1"/>
    <property type="molecule type" value="Genomic_DNA"/>
</dbReference>
<dbReference type="InterPro" id="IPR050987">
    <property type="entry name" value="AtrR-like"/>
</dbReference>
<dbReference type="GO" id="GO:0000981">
    <property type="term" value="F:DNA-binding transcription factor activity, RNA polymerase II-specific"/>
    <property type="evidence" value="ECO:0007669"/>
    <property type="project" value="InterPro"/>
</dbReference>
<evidence type="ECO:0000256" key="3">
    <source>
        <dbReference type="SAM" id="MobiDB-lite"/>
    </source>
</evidence>
<comment type="caution">
    <text evidence="6">The sequence shown here is derived from an EMBL/GenBank/DDBJ whole genome shotgun (WGS) entry which is preliminary data.</text>
</comment>
<dbReference type="PROSITE" id="PS50048">
    <property type="entry name" value="ZN2_CY6_FUNGAL_2"/>
    <property type="match status" value="1"/>
</dbReference>
<keyword evidence="1" id="KW-0479">Metal-binding</keyword>
<dbReference type="GO" id="GO:0008270">
    <property type="term" value="F:zinc ion binding"/>
    <property type="evidence" value="ECO:0007669"/>
    <property type="project" value="InterPro"/>
</dbReference>
<feature type="signal peptide" evidence="4">
    <location>
        <begin position="1"/>
        <end position="15"/>
    </location>
</feature>
<dbReference type="Pfam" id="PF00172">
    <property type="entry name" value="Zn_clus"/>
    <property type="match status" value="1"/>
</dbReference>
<feature type="compositionally biased region" description="Basic and acidic residues" evidence="3">
    <location>
        <begin position="720"/>
        <end position="730"/>
    </location>
</feature>
<keyword evidence="2" id="KW-0539">Nucleus</keyword>
<organism evidence="6 7">
    <name type="scientific">Cryptococcus amylolentus CBS 6273</name>
    <dbReference type="NCBI Taxonomy" id="1296118"/>
    <lineage>
        <taxon>Eukaryota</taxon>
        <taxon>Fungi</taxon>
        <taxon>Dikarya</taxon>
        <taxon>Basidiomycota</taxon>
        <taxon>Agaricomycotina</taxon>
        <taxon>Tremellomycetes</taxon>
        <taxon>Tremellales</taxon>
        <taxon>Cryptococcaceae</taxon>
        <taxon>Cryptococcus</taxon>
    </lineage>
</organism>
<dbReference type="Gene3D" id="4.10.240.10">
    <property type="entry name" value="Zn(2)-C6 fungal-type DNA-binding domain"/>
    <property type="match status" value="1"/>
</dbReference>
<protein>
    <recommendedName>
        <fullName evidence="5">Zn(2)-C6 fungal-type domain-containing protein</fullName>
    </recommendedName>
</protein>
<dbReference type="GO" id="GO:0006351">
    <property type="term" value="P:DNA-templated transcription"/>
    <property type="evidence" value="ECO:0007669"/>
    <property type="project" value="InterPro"/>
</dbReference>